<dbReference type="PATRIC" id="fig|1423769.4.peg.2823"/>
<keyword evidence="2" id="KW-1003">Cell membrane</keyword>
<protein>
    <recommendedName>
        <fullName evidence="11">Exosortase family protein XrtG</fullName>
    </recommendedName>
</protein>
<evidence type="ECO:0000256" key="7">
    <source>
        <dbReference type="ARBA" id="ARBA00023136"/>
    </source>
</evidence>
<evidence type="ECO:0000256" key="2">
    <source>
        <dbReference type="ARBA" id="ARBA00022475"/>
    </source>
</evidence>
<evidence type="ECO:0000256" key="5">
    <source>
        <dbReference type="ARBA" id="ARBA00022801"/>
    </source>
</evidence>
<dbReference type="InterPro" id="IPR026392">
    <property type="entry name" value="Exo/Archaeosortase_dom"/>
</dbReference>
<feature type="transmembrane region" description="Helical" evidence="8">
    <location>
        <begin position="115"/>
        <end position="136"/>
    </location>
</feature>
<keyword evidence="5" id="KW-0378">Hydrolase</keyword>
<name>A0A0R1RDE6_9LACO</name>
<reference evidence="9 10" key="1">
    <citation type="journal article" date="2015" name="Genome Announc.">
        <title>Expanding the biotechnology potential of lactobacilli through comparative genomics of 213 strains and associated genera.</title>
        <authorList>
            <person name="Sun Z."/>
            <person name="Harris H.M."/>
            <person name="McCann A."/>
            <person name="Guo C."/>
            <person name="Argimon S."/>
            <person name="Zhang W."/>
            <person name="Yang X."/>
            <person name="Jeffery I.B."/>
            <person name="Cooney J.C."/>
            <person name="Kagawa T.F."/>
            <person name="Liu W."/>
            <person name="Song Y."/>
            <person name="Salvetti E."/>
            <person name="Wrobel A."/>
            <person name="Rasinkangas P."/>
            <person name="Parkhill J."/>
            <person name="Rea M.C."/>
            <person name="O'Sullivan O."/>
            <person name="Ritari J."/>
            <person name="Douillard F.P."/>
            <person name="Paul Ross R."/>
            <person name="Yang R."/>
            <person name="Briner A.E."/>
            <person name="Felis G.E."/>
            <person name="de Vos W.M."/>
            <person name="Barrangou R."/>
            <person name="Klaenhammer T.R."/>
            <person name="Caufield P.W."/>
            <person name="Cui Y."/>
            <person name="Zhang H."/>
            <person name="O'Toole P.W."/>
        </authorList>
    </citation>
    <scope>NUCLEOTIDE SEQUENCE [LARGE SCALE GENOMIC DNA]</scope>
    <source>
        <strain evidence="9 10">DSM 13343</strain>
    </source>
</reference>
<evidence type="ECO:0000256" key="4">
    <source>
        <dbReference type="ARBA" id="ARBA00022692"/>
    </source>
</evidence>
<keyword evidence="6 8" id="KW-1133">Transmembrane helix</keyword>
<evidence type="ECO:0000256" key="8">
    <source>
        <dbReference type="SAM" id="Phobius"/>
    </source>
</evidence>
<sequence length="161" mass="18381">MSLADPYWVWLFTHAVIQGVNLIAGDILGWVQITIRTGMVYINNPTNVVQMSIDFECSGIIESMALIALISFFPTYARKEKVFYGVFGMVYIYLANVIRLLTVIAIVHFGGRSTYYIAHAIIGRLVFYVLVIALYYNVFTYSQLARGIYRGLEQRLEKKES</sequence>
<dbReference type="InterPro" id="IPR017541">
    <property type="entry name" value="Exosort-XrtG"/>
</dbReference>
<dbReference type="GO" id="GO:0008233">
    <property type="term" value="F:peptidase activity"/>
    <property type="evidence" value="ECO:0007669"/>
    <property type="project" value="UniProtKB-KW"/>
</dbReference>
<keyword evidence="7 8" id="KW-0472">Membrane</keyword>
<evidence type="ECO:0008006" key="11">
    <source>
        <dbReference type="Google" id="ProtNLM"/>
    </source>
</evidence>
<keyword evidence="4 8" id="KW-0812">Transmembrane</keyword>
<dbReference type="InterPro" id="IPR019127">
    <property type="entry name" value="Exosortase"/>
</dbReference>
<keyword evidence="10" id="KW-1185">Reference proteome</keyword>
<evidence type="ECO:0000256" key="3">
    <source>
        <dbReference type="ARBA" id="ARBA00022670"/>
    </source>
</evidence>
<feature type="transmembrane region" description="Helical" evidence="8">
    <location>
        <begin position="7"/>
        <end position="33"/>
    </location>
</feature>
<dbReference type="NCBIfam" id="TIGR04178">
    <property type="entry name" value="exo_archaeo"/>
    <property type="match status" value="1"/>
</dbReference>
<feature type="transmembrane region" description="Helical" evidence="8">
    <location>
        <begin position="82"/>
        <end position="109"/>
    </location>
</feature>
<evidence type="ECO:0000256" key="1">
    <source>
        <dbReference type="ARBA" id="ARBA00004651"/>
    </source>
</evidence>
<dbReference type="NCBIfam" id="TIGR03110">
    <property type="entry name" value="exosort_Gpos"/>
    <property type="match status" value="1"/>
</dbReference>
<evidence type="ECO:0000256" key="6">
    <source>
        <dbReference type="ARBA" id="ARBA00022989"/>
    </source>
</evidence>
<proteinExistence type="predicted"/>
<comment type="subcellular location">
    <subcellularLocation>
        <location evidence="1">Cell membrane</location>
        <topology evidence="1">Multi-pass membrane protein</topology>
    </subcellularLocation>
</comment>
<dbReference type="GO" id="GO:0005886">
    <property type="term" value="C:plasma membrane"/>
    <property type="evidence" value="ECO:0007669"/>
    <property type="project" value="UniProtKB-SubCell"/>
</dbReference>
<dbReference type="Proteomes" id="UP000051790">
    <property type="component" value="Unassembled WGS sequence"/>
</dbReference>
<evidence type="ECO:0000313" key="10">
    <source>
        <dbReference type="Proteomes" id="UP000051790"/>
    </source>
</evidence>
<comment type="caution">
    <text evidence="9">The sequence shown here is derived from an EMBL/GenBank/DDBJ whole genome shotgun (WGS) entry which is preliminary data.</text>
</comment>
<dbReference type="GO" id="GO:0006508">
    <property type="term" value="P:proteolysis"/>
    <property type="evidence" value="ECO:0007669"/>
    <property type="project" value="UniProtKB-KW"/>
</dbReference>
<dbReference type="EMBL" id="AZEU01000043">
    <property type="protein sequence ID" value="KRL52229.1"/>
    <property type="molecule type" value="Genomic_DNA"/>
</dbReference>
<dbReference type="AlphaFoldDB" id="A0A0R1RDE6"/>
<dbReference type="Pfam" id="PF09721">
    <property type="entry name" value="Exosortase_EpsH"/>
    <property type="match status" value="1"/>
</dbReference>
<keyword evidence="3" id="KW-0645">Protease</keyword>
<gene>
    <name evidence="9" type="ORF">FD01_GL002617</name>
</gene>
<evidence type="ECO:0000313" key="9">
    <source>
        <dbReference type="EMBL" id="KRL52229.1"/>
    </source>
</evidence>
<organism evidence="9 10">
    <name type="scientific">Lacticaseibacillus manihotivorans DSM 13343 = JCM 12514</name>
    <dbReference type="NCBI Taxonomy" id="1423769"/>
    <lineage>
        <taxon>Bacteria</taxon>
        <taxon>Bacillati</taxon>
        <taxon>Bacillota</taxon>
        <taxon>Bacilli</taxon>
        <taxon>Lactobacillales</taxon>
        <taxon>Lactobacillaceae</taxon>
        <taxon>Lacticaseibacillus</taxon>
    </lineage>
</organism>
<accession>A0A0R1RDE6</accession>